<evidence type="ECO:0000256" key="2">
    <source>
        <dbReference type="ARBA" id="ARBA00023125"/>
    </source>
</evidence>
<dbReference type="InterPro" id="IPR050224">
    <property type="entry name" value="TALE_homeobox"/>
</dbReference>
<evidence type="ECO:0000256" key="6">
    <source>
        <dbReference type="SAM" id="MobiDB-lite"/>
    </source>
</evidence>
<dbReference type="PROSITE" id="PS50071">
    <property type="entry name" value="HOMEOBOX_2"/>
    <property type="match status" value="1"/>
</dbReference>
<dbReference type="SMART" id="SM00389">
    <property type="entry name" value="HOX"/>
    <property type="match status" value="1"/>
</dbReference>
<evidence type="ECO:0000256" key="4">
    <source>
        <dbReference type="ARBA" id="ARBA00023242"/>
    </source>
</evidence>
<keyword evidence="4 5" id="KW-0539">Nucleus</keyword>
<dbReference type="SUPFAM" id="SSF46689">
    <property type="entry name" value="Homeodomain-like"/>
    <property type="match status" value="1"/>
</dbReference>
<dbReference type="EMBL" id="GAKU01000052">
    <property type="protein sequence ID" value="JAA92585.1"/>
    <property type="molecule type" value="mRNA"/>
</dbReference>
<protein>
    <submittedName>
        <fullName evidence="8">PREP-2</fullName>
    </submittedName>
</protein>
<reference evidence="8" key="1">
    <citation type="submission" date="2013-06" db="EMBL/GenBank/DDBJ databases">
        <title>Reactivating head regrowth in a regeneration deficient planarian species.</title>
        <authorList>
            <person name="Liu S.-Y."/>
            <person name="Brandl H."/>
            <person name="Henry I."/>
            <person name="Rink J."/>
        </authorList>
    </citation>
    <scope>NUCLEOTIDE SEQUENCE</scope>
</reference>
<dbReference type="FunFam" id="1.10.10.60:FF:000004">
    <property type="entry name" value="Meis2 homeobox isoform 2c"/>
    <property type="match status" value="1"/>
</dbReference>
<evidence type="ECO:0000256" key="5">
    <source>
        <dbReference type="PROSITE-ProRule" id="PRU00108"/>
    </source>
</evidence>
<comment type="similarity">
    <text evidence="1">Belongs to the TALE/MEIS homeobox family.</text>
</comment>
<dbReference type="Gene3D" id="1.10.10.60">
    <property type="entry name" value="Homeodomain-like"/>
    <property type="match status" value="1"/>
</dbReference>
<dbReference type="CDD" id="cd00086">
    <property type="entry name" value="homeodomain"/>
    <property type="match status" value="1"/>
</dbReference>
<accession>T1DBK9</accession>
<feature type="region of interest" description="Disordered" evidence="6">
    <location>
        <begin position="306"/>
        <end position="347"/>
    </location>
</feature>
<dbReference type="GO" id="GO:0006355">
    <property type="term" value="P:regulation of DNA-templated transcription"/>
    <property type="evidence" value="ECO:0007669"/>
    <property type="project" value="InterPro"/>
</dbReference>
<sequence>MIGSGLVYNRSYSLNGGSIDRNYREIHRSRHMIDHLNNMGHGCNSGMNGISVDGADYINGTHGSPSLTAISSHDEITNNNYLKSLRSPNSDVYNNLIDPSKQKRGVLPKKATQIMKQWLFQHLVHPYPTEDEKRQVAHQTNLTMLQVNNWFINARRRILQPMLDSSDSSFKEKNVESNSKLEKSDSISESEDTCSGLFYSSSCGNRKKKAVSNRPSNNRFWPASLAAAVNILSTHQTLNNCSSDFPVITGVSEEKLFSNIDISNDLRSRKRSRTKSSDIDVYKSPRILSVTDECYESCTNEQNRKLNLIDTRSQSDPSTPQYTELNSSNNSKTNSLEDGDRNRCDHLSIPTTSLPIVTSPLTKSKILHKSNMMSPYLSSPRNLPPTTLFPLNPCTYVSSNHYTNIIIPQPTSYLNNSAMFYNSSIQRAVQQHDTDIMSAALINMHYPNSTSFHMYDPMYSNYDHIIDKKPNMASHNNSFIAASPGLKRSLEDQMVIKSFNYHPNKS</sequence>
<evidence type="ECO:0000259" key="7">
    <source>
        <dbReference type="PROSITE" id="PS50071"/>
    </source>
</evidence>
<dbReference type="GO" id="GO:0005634">
    <property type="term" value="C:nucleus"/>
    <property type="evidence" value="ECO:0007669"/>
    <property type="project" value="UniProtKB-SubCell"/>
</dbReference>
<evidence type="ECO:0000256" key="3">
    <source>
        <dbReference type="ARBA" id="ARBA00023155"/>
    </source>
</evidence>
<dbReference type="AlphaFoldDB" id="T1DBK9"/>
<feature type="DNA-binding region" description="Homeobox" evidence="5">
    <location>
        <begin position="100"/>
        <end position="162"/>
    </location>
</feature>
<dbReference type="InterPro" id="IPR009057">
    <property type="entry name" value="Homeodomain-like_sf"/>
</dbReference>
<dbReference type="GO" id="GO:0003677">
    <property type="term" value="F:DNA binding"/>
    <property type="evidence" value="ECO:0007669"/>
    <property type="project" value="UniProtKB-UniRule"/>
</dbReference>
<evidence type="ECO:0000256" key="1">
    <source>
        <dbReference type="ARBA" id="ARBA00009661"/>
    </source>
</evidence>
<dbReference type="InterPro" id="IPR001356">
    <property type="entry name" value="HD"/>
</dbReference>
<organism evidence="8">
    <name type="scientific">Dendrocoelum lacteum</name>
    <dbReference type="NCBI Taxonomy" id="27895"/>
    <lineage>
        <taxon>Eukaryota</taxon>
        <taxon>Metazoa</taxon>
        <taxon>Spiralia</taxon>
        <taxon>Lophotrochozoa</taxon>
        <taxon>Platyhelminthes</taxon>
        <taxon>Rhabditophora</taxon>
        <taxon>Seriata</taxon>
        <taxon>Tricladida</taxon>
        <taxon>Continenticola</taxon>
        <taxon>Planarioidea</taxon>
        <taxon>Dendrocoelidae</taxon>
        <taxon>Dendrocoelum</taxon>
    </lineage>
</organism>
<keyword evidence="2 5" id="KW-0238">DNA-binding</keyword>
<evidence type="ECO:0000313" key="8">
    <source>
        <dbReference type="EMBL" id="JAA92585.1"/>
    </source>
</evidence>
<comment type="subcellular location">
    <subcellularLocation>
        <location evidence="5">Nucleus</location>
    </subcellularLocation>
</comment>
<name>T1DBK9_9PLAT</name>
<feature type="compositionally biased region" description="Polar residues" evidence="6">
    <location>
        <begin position="310"/>
        <end position="325"/>
    </location>
</feature>
<dbReference type="Pfam" id="PF05920">
    <property type="entry name" value="Homeobox_KN"/>
    <property type="match status" value="1"/>
</dbReference>
<proteinExistence type="evidence at transcript level"/>
<dbReference type="PANTHER" id="PTHR11850">
    <property type="entry name" value="HOMEOBOX PROTEIN TRANSCRIPTION FACTORS"/>
    <property type="match status" value="1"/>
</dbReference>
<keyword evidence="3 5" id="KW-0371">Homeobox</keyword>
<feature type="domain" description="Homeobox" evidence="7">
    <location>
        <begin position="98"/>
        <end position="161"/>
    </location>
</feature>
<dbReference type="InterPro" id="IPR008422">
    <property type="entry name" value="KN_HD"/>
</dbReference>